<dbReference type="PROSITE" id="PS00101">
    <property type="entry name" value="HEXAPEP_TRANSFERASES"/>
    <property type="match status" value="1"/>
</dbReference>
<dbReference type="PANTHER" id="PTHR43300:SF12">
    <property type="entry name" value="CHLORAMPHENICOL ACETYLTRANSFERASE"/>
    <property type="match status" value="1"/>
</dbReference>
<accession>A0A2U1JIC6</accession>
<keyword evidence="10" id="KW-1185">Reference proteome</keyword>
<sequence length="229" mass="25874">MKISSLVPSFLKQLCIRSYIITKHFNKSVYFGNGIIVGFKTCLEGYSKIGKNVNIRNSFVGRGTYIYNNSSLMHSSIGRFCSIASNVSVVIGQHPTKKYVSTHPAFFSMLKQSGFTFAKKNTFKEFLTVDENEEYAIKIGNDVWIGFGVMIMEGVTIGDGAIVGTGALVTKDIEPYSINIGIPAKKIGYRFDAEEIQYLLKYQWWNKDFDFLRKNVHLFTDISEFISQS</sequence>
<keyword evidence="4 9" id="KW-0808">Transferase</keyword>
<dbReference type="Pfam" id="PF00132">
    <property type="entry name" value="Hexapep"/>
    <property type="match status" value="1"/>
</dbReference>
<dbReference type="InterPro" id="IPR018357">
    <property type="entry name" value="Hexapep_transf_CS"/>
</dbReference>
<proteinExistence type="inferred from homology"/>
<dbReference type="PANTHER" id="PTHR43300">
    <property type="entry name" value="ACETYLTRANSFERASE"/>
    <property type="match status" value="1"/>
</dbReference>
<evidence type="ECO:0000256" key="3">
    <source>
        <dbReference type="ARBA" id="ARBA00020291"/>
    </source>
</evidence>
<comment type="catalytic activity">
    <reaction evidence="8">
        <text>chloramphenicol + acetyl-CoA = chloramphenicol 3-acetate + CoA</text>
        <dbReference type="Rhea" id="RHEA:18421"/>
        <dbReference type="ChEBI" id="CHEBI:16730"/>
        <dbReference type="ChEBI" id="CHEBI:17698"/>
        <dbReference type="ChEBI" id="CHEBI:57287"/>
        <dbReference type="ChEBI" id="CHEBI:57288"/>
        <dbReference type="EC" id="2.3.1.28"/>
    </reaction>
</comment>
<dbReference type="OrthoDB" id="9814490at2"/>
<evidence type="ECO:0000313" key="9">
    <source>
        <dbReference type="EMBL" id="PWA04887.1"/>
    </source>
</evidence>
<keyword evidence="5" id="KW-0677">Repeat</keyword>
<dbReference type="CDD" id="cd03349">
    <property type="entry name" value="LbH_XAT"/>
    <property type="match status" value="1"/>
</dbReference>
<evidence type="ECO:0000256" key="1">
    <source>
        <dbReference type="ARBA" id="ARBA00007274"/>
    </source>
</evidence>
<evidence type="ECO:0000256" key="2">
    <source>
        <dbReference type="ARBA" id="ARBA00013235"/>
    </source>
</evidence>
<dbReference type="InterPro" id="IPR011004">
    <property type="entry name" value="Trimer_LpxA-like_sf"/>
</dbReference>
<dbReference type="Gene3D" id="2.160.10.10">
    <property type="entry name" value="Hexapeptide repeat proteins"/>
    <property type="match status" value="1"/>
</dbReference>
<dbReference type="GO" id="GO:0008811">
    <property type="term" value="F:chloramphenicol O-acetyltransferase activity"/>
    <property type="evidence" value="ECO:0007669"/>
    <property type="project" value="UniProtKB-EC"/>
</dbReference>
<evidence type="ECO:0000256" key="4">
    <source>
        <dbReference type="ARBA" id="ARBA00022679"/>
    </source>
</evidence>
<gene>
    <name evidence="9" type="ORF">DB895_08965</name>
</gene>
<reference evidence="9 10" key="1">
    <citation type="submission" date="2018-04" db="EMBL/GenBank/DDBJ databases">
        <title>Flavobacterium sp. nov., isolated from glacier ice.</title>
        <authorList>
            <person name="Liu Q."/>
            <person name="Xin Y.-H."/>
        </authorList>
    </citation>
    <scope>NUCLEOTIDE SEQUENCE [LARGE SCALE GENOMIC DNA]</scope>
    <source>
        <strain evidence="9 10">RB1R5</strain>
    </source>
</reference>
<keyword evidence="7" id="KW-0012">Acyltransferase</keyword>
<dbReference type="AlphaFoldDB" id="A0A2U1JIC6"/>
<protein>
    <recommendedName>
        <fullName evidence="3">Chloramphenicol acetyltransferase</fullName>
        <ecNumber evidence="2">2.3.1.28</ecNumber>
    </recommendedName>
</protein>
<dbReference type="GO" id="GO:0046677">
    <property type="term" value="P:response to antibiotic"/>
    <property type="evidence" value="ECO:0007669"/>
    <property type="project" value="UniProtKB-KW"/>
</dbReference>
<dbReference type="SUPFAM" id="SSF51161">
    <property type="entry name" value="Trimeric LpxA-like enzymes"/>
    <property type="match status" value="1"/>
</dbReference>
<dbReference type="InterPro" id="IPR001451">
    <property type="entry name" value="Hexapep"/>
</dbReference>
<dbReference type="EMBL" id="QCZI01000010">
    <property type="protein sequence ID" value="PWA04887.1"/>
    <property type="molecule type" value="Genomic_DNA"/>
</dbReference>
<dbReference type="EC" id="2.3.1.28" evidence="2"/>
<comment type="caution">
    <text evidence="9">The sequence shown here is derived from an EMBL/GenBank/DDBJ whole genome shotgun (WGS) entry which is preliminary data.</text>
</comment>
<evidence type="ECO:0000313" key="10">
    <source>
        <dbReference type="Proteomes" id="UP000245449"/>
    </source>
</evidence>
<organism evidence="9 10">
    <name type="scientific">Flavobacterium psychrotolerans</name>
    <dbReference type="NCBI Taxonomy" id="2169410"/>
    <lineage>
        <taxon>Bacteria</taxon>
        <taxon>Pseudomonadati</taxon>
        <taxon>Bacteroidota</taxon>
        <taxon>Flavobacteriia</taxon>
        <taxon>Flavobacteriales</taxon>
        <taxon>Flavobacteriaceae</taxon>
        <taxon>Flavobacterium</taxon>
    </lineage>
</organism>
<keyword evidence="6" id="KW-0046">Antibiotic resistance</keyword>
<evidence type="ECO:0000256" key="7">
    <source>
        <dbReference type="ARBA" id="ARBA00023315"/>
    </source>
</evidence>
<dbReference type="InterPro" id="IPR050179">
    <property type="entry name" value="Trans_hexapeptide_repeat"/>
</dbReference>
<name>A0A2U1JIC6_9FLAO</name>
<evidence type="ECO:0000256" key="5">
    <source>
        <dbReference type="ARBA" id="ARBA00022737"/>
    </source>
</evidence>
<evidence type="ECO:0000256" key="6">
    <source>
        <dbReference type="ARBA" id="ARBA00023251"/>
    </source>
</evidence>
<comment type="similarity">
    <text evidence="1">Belongs to the transferase hexapeptide repeat family.</text>
</comment>
<dbReference type="Proteomes" id="UP000245449">
    <property type="component" value="Unassembled WGS sequence"/>
</dbReference>
<evidence type="ECO:0000256" key="8">
    <source>
        <dbReference type="ARBA" id="ARBA00047633"/>
    </source>
</evidence>